<gene>
    <name evidence="1" type="ORF">GCM10008908_22360</name>
</gene>
<keyword evidence="2" id="KW-1185">Reference proteome</keyword>
<comment type="caution">
    <text evidence="1">The sequence shown here is derived from an EMBL/GenBank/DDBJ whole genome shotgun (WGS) entry which is preliminary data.</text>
</comment>
<dbReference type="RefSeq" id="WP_343826463.1">
    <property type="nucleotide sequence ID" value="NZ_BAAACI010000006.1"/>
</dbReference>
<sequence>MEKQELKQLLKSIQENEYKVPEGVNPYELSLKMMDNIGDIDSELRDELILSNLFTWIYENQLSEKQVNELLWIALDENHILKGLGNIDDSVFGRTFSSEIVAACIYRHRSDKFLSKSDMEKAFDTLLKFYNEDKDVRGYVEIKGWAHGAAHGADALDEFAKCEEIGYERLKNILDAFYKKLNINYYGYIHFEDERMITAVKSILEREIIPIEEIEEWIKSFNKIEKVGKYPEDSVIAFNVNMFLKSLYFRLIDIPKYEKFANTAREILNEISRFKKY</sequence>
<dbReference type="Proteomes" id="UP001501047">
    <property type="component" value="Unassembled WGS sequence"/>
</dbReference>
<accession>A0ABN1KR02</accession>
<dbReference type="InterPro" id="IPR021247">
    <property type="entry name" value="DUF2785"/>
</dbReference>
<protein>
    <submittedName>
        <fullName evidence="1">DUF2785 domain-containing protein</fullName>
    </submittedName>
</protein>
<evidence type="ECO:0000313" key="2">
    <source>
        <dbReference type="Proteomes" id="UP001501047"/>
    </source>
</evidence>
<dbReference type="EMBL" id="BAAACI010000006">
    <property type="protein sequence ID" value="GAA0773722.1"/>
    <property type="molecule type" value="Genomic_DNA"/>
</dbReference>
<evidence type="ECO:0000313" key="1">
    <source>
        <dbReference type="EMBL" id="GAA0773722.1"/>
    </source>
</evidence>
<proteinExistence type="predicted"/>
<name>A0ABN1KR02_CLOSU</name>
<reference evidence="1 2" key="1">
    <citation type="journal article" date="2019" name="Int. J. Syst. Evol. Microbiol.">
        <title>The Global Catalogue of Microorganisms (GCM) 10K type strain sequencing project: providing services to taxonomists for standard genome sequencing and annotation.</title>
        <authorList>
            <consortium name="The Broad Institute Genomics Platform"/>
            <consortium name="The Broad Institute Genome Sequencing Center for Infectious Disease"/>
            <person name="Wu L."/>
            <person name="Ma J."/>
        </authorList>
    </citation>
    <scope>NUCLEOTIDE SEQUENCE [LARGE SCALE GENOMIC DNA]</scope>
    <source>
        <strain evidence="1 2">JCM 1417</strain>
    </source>
</reference>
<organism evidence="1 2">
    <name type="scientific">Clostridium subterminale</name>
    <dbReference type="NCBI Taxonomy" id="1550"/>
    <lineage>
        <taxon>Bacteria</taxon>
        <taxon>Bacillati</taxon>
        <taxon>Bacillota</taxon>
        <taxon>Clostridia</taxon>
        <taxon>Eubacteriales</taxon>
        <taxon>Clostridiaceae</taxon>
        <taxon>Clostridium</taxon>
    </lineage>
</organism>
<dbReference type="Pfam" id="PF10978">
    <property type="entry name" value="DUF2785"/>
    <property type="match status" value="1"/>
</dbReference>